<evidence type="ECO:0000313" key="5">
    <source>
        <dbReference type="Proteomes" id="UP001327560"/>
    </source>
</evidence>
<reference evidence="4 5" key="1">
    <citation type="submission" date="2023-10" db="EMBL/GenBank/DDBJ databases">
        <title>Chromosome-scale genome assembly provides insights into flower coloration mechanisms of Canna indica.</title>
        <authorList>
            <person name="Li C."/>
        </authorList>
    </citation>
    <scope>NUCLEOTIDE SEQUENCE [LARGE SCALE GENOMIC DNA]</scope>
    <source>
        <tissue evidence="4">Flower</tissue>
    </source>
</reference>
<feature type="domain" description="RRM" evidence="3">
    <location>
        <begin position="48"/>
        <end position="126"/>
    </location>
</feature>
<keyword evidence="5" id="KW-1185">Reference proteome</keyword>
<dbReference type="InterPro" id="IPR012677">
    <property type="entry name" value="Nucleotide-bd_a/b_plait_sf"/>
</dbReference>
<evidence type="ECO:0000259" key="3">
    <source>
        <dbReference type="PROSITE" id="PS50102"/>
    </source>
</evidence>
<evidence type="ECO:0000256" key="1">
    <source>
        <dbReference type="ARBA" id="ARBA00022884"/>
    </source>
</evidence>
<dbReference type="Pfam" id="PF00076">
    <property type="entry name" value="RRM_1"/>
    <property type="match status" value="1"/>
</dbReference>
<accession>A0AAQ3QLD3</accession>
<dbReference type="InterPro" id="IPR000504">
    <property type="entry name" value="RRM_dom"/>
</dbReference>
<organism evidence="4 5">
    <name type="scientific">Canna indica</name>
    <name type="common">Indian-shot</name>
    <dbReference type="NCBI Taxonomy" id="4628"/>
    <lineage>
        <taxon>Eukaryota</taxon>
        <taxon>Viridiplantae</taxon>
        <taxon>Streptophyta</taxon>
        <taxon>Embryophyta</taxon>
        <taxon>Tracheophyta</taxon>
        <taxon>Spermatophyta</taxon>
        <taxon>Magnoliopsida</taxon>
        <taxon>Liliopsida</taxon>
        <taxon>Zingiberales</taxon>
        <taxon>Cannaceae</taxon>
        <taxon>Canna</taxon>
    </lineage>
</organism>
<dbReference type="Proteomes" id="UP001327560">
    <property type="component" value="Chromosome 7"/>
</dbReference>
<proteinExistence type="predicted"/>
<protein>
    <submittedName>
        <fullName evidence="4">Glycine-rich RNA-binding protein 4, mitochondrial-like</fullName>
    </submittedName>
</protein>
<keyword evidence="1 2" id="KW-0694">RNA-binding</keyword>
<evidence type="ECO:0000313" key="4">
    <source>
        <dbReference type="EMBL" id="WOL15554.1"/>
    </source>
</evidence>
<dbReference type="Gene3D" id="3.30.70.330">
    <property type="match status" value="1"/>
</dbReference>
<dbReference type="SMART" id="SM00360">
    <property type="entry name" value="RRM"/>
    <property type="match status" value="1"/>
</dbReference>
<dbReference type="InterPro" id="IPR035979">
    <property type="entry name" value="RBD_domain_sf"/>
</dbReference>
<gene>
    <name evidence="4" type="ORF">Cni_G24335</name>
</gene>
<name>A0AAQ3QLD3_9LILI</name>
<dbReference type="InterPro" id="IPR052462">
    <property type="entry name" value="SLIRP/GR-RBP-like"/>
</dbReference>
<evidence type="ECO:0000256" key="2">
    <source>
        <dbReference type="PROSITE-ProRule" id="PRU00176"/>
    </source>
</evidence>
<sequence length="174" mass="19281">MAALRGGMSRFNLGSARLKNHTHLLNTNLDHYGLVLPSQLLFSRGLTSKLFVGGLSFYMTENTLSEAFSQFGQVIEAKIIMDRITQRSKGFGFLTFASEAEALEALAKMNGKILNGRVIFVENAKATQRVDNTAPLQEGHLRKKPLLPVLSKLPEDVDVAEDADTYTNIIRIQE</sequence>
<dbReference type="PANTHER" id="PTHR48027">
    <property type="entry name" value="HETEROGENEOUS NUCLEAR RIBONUCLEOPROTEIN 87F-RELATED"/>
    <property type="match status" value="1"/>
</dbReference>
<dbReference type="SUPFAM" id="SSF54928">
    <property type="entry name" value="RNA-binding domain, RBD"/>
    <property type="match status" value="1"/>
</dbReference>
<dbReference type="AlphaFoldDB" id="A0AAQ3QLD3"/>
<dbReference type="PROSITE" id="PS50102">
    <property type="entry name" value="RRM"/>
    <property type="match status" value="1"/>
</dbReference>
<dbReference type="EMBL" id="CP136896">
    <property type="protein sequence ID" value="WOL15554.1"/>
    <property type="molecule type" value="Genomic_DNA"/>
</dbReference>
<dbReference type="GO" id="GO:0003723">
    <property type="term" value="F:RNA binding"/>
    <property type="evidence" value="ECO:0007669"/>
    <property type="project" value="UniProtKB-UniRule"/>
</dbReference>